<dbReference type="PANTHER" id="PTHR30069">
    <property type="entry name" value="TONB-DEPENDENT OUTER MEMBRANE RECEPTOR"/>
    <property type="match status" value="1"/>
</dbReference>
<evidence type="ECO:0000259" key="14">
    <source>
        <dbReference type="Pfam" id="PF00593"/>
    </source>
</evidence>
<dbReference type="AlphaFoldDB" id="A0A381DZ96"/>
<dbReference type="CDD" id="cd01347">
    <property type="entry name" value="ligand_gated_channel"/>
    <property type="match status" value="1"/>
</dbReference>
<dbReference type="PROSITE" id="PS52016">
    <property type="entry name" value="TONB_DEPENDENT_REC_3"/>
    <property type="match status" value="1"/>
</dbReference>
<evidence type="ECO:0000313" key="17">
    <source>
        <dbReference type="Proteomes" id="UP000254572"/>
    </source>
</evidence>
<dbReference type="GO" id="GO:0009279">
    <property type="term" value="C:cell outer membrane"/>
    <property type="evidence" value="ECO:0007669"/>
    <property type="project" value="UniProtKB-SubCell"/>
</dbReference>
<dbReference type="SUPFAM" id="SSF56935">
    <property type="entry name" value="Porins"/>
    <property type="match status" value="1"/>
</dbReference>
<accession>A0A381DZ96</accession>
<evidence type="ECO:0000256" key="13">
    <source>
        <dbReference type="SAM" id="SignalP"/>
    </source>
</evidence>
<dbReference type="Gene3D" id="2.170.130.10">
    <property type="entry name" value="TonB-dependent receptor, plug domain"/>
    <property type="match status" value="1"/>
</dbReference>
<feature type="short sequence motif" description="TonB C-terminal box" evidence="11">
    <location>
        <begin position="674"/>
        <end position="691"/>
    </location>
</feature>
<evidence type="ECO:0000256" key="8">
    <source>
        <dbReference type="ARBA" id="ARBA00023136"/>
    </source>
</evidence>
<dbReference type="InterPro" id="IPR000531">
    <property type="entry name" value="Beta-barrel_TonB"/>
</dbReference>
<keyword evidence="4 10" id="KW-1134">Transmembrane beta strand</keyword>
<dbReference type="EMBL" id="UFUW01000001">
    <property type="protein sequence ID" value="SUX18755.1"/>
    <property type="molecule type" value="Genomic_DNA"/>
</dbReference>
<evidence type="ECO:0000259" key="15">
    <source>
        <dbReference type="Pfam" id="PF07715"/>
    </source>
</evidence>
<protein>
    <submittedName>
        <fullName evidence="16">Heme/hemopexin utilization protein C</fullName>
    </submittedName>
</protein>
<evidence type="ECO:0000256" key="9">
    <source>
        <dbReference type="ARBA" id="ARBA00023237"/>
    </source>
</evidence>
<comment type="similarity">
    <text evidence="2 10 12">Belongs to the TonB-dependent receptor family.</text>
</comment>
<comment type="subcellular location">
    <subcellularLocation>
        <location evidence="1 10">Cell outer membrane</location>
        <topology evidence="1 10">Multi-pass membrane protein</topology>
    </subcellularLocation>
</comment>
<name>A0A381DZ96_9GAMM</name>
<evidence type="ECO:0000256" key="1">
    <source>
        <dbReference type="ARBA" id="ARBA00004571"/>
    </source>
</evidence>
<evidence type="ECO:0000256" key="5">
    <source>
        <dbReference type="ARBA" id="ARBA00022692"/>
    </source>
</evidence>
<keyword evidence="6 13" id="KW-0732">Signal</keyword>
<dbReference type="InterPro" id="IPR012910">
    <property type="entry name" value="Plug_dom"/>
</dbReference>
<evidence type="ECO:0000256" key="11">
    <source>
        <dbReference type="PROSITE-ProRule" id="PRU10144"/>
    </source>
</evidence>
<proteinExistence type="inferred from homology"/>
<organism evidence="16 17">
    <name type="scientific">Cardiobacterium valvarum</name>
    <dbReference type="NCBI Taxonomy" id="194702"/>
    <lineage>
        <taxon>Bacteria</taxon>
        <taxon>Pseudomonadati</taxon>
        <taxon>Pseudomonadota</taxon>
        <taxon>Gammaproteobacteria</taxon>
        <taxon>Cardiobacteriales</taxon>
        <taxon>Cardiobacteriaceae</taxon>
        <taxon>Cardiobacterium</taxon>
    </lineage>
</organism>
<feature type="domain" description="TonB-dependent receptor-like beta-barrel" evidence="14">
    <location>
        <begin position="273"/>
        <end position="658"/>
    </location>
</feature>
<dbReference type="InterPro" id="IPR010917">
    <property type="entry name" value="TonB_rcpt_CS"/>
</dbReference>
<evidence type="ECO:0000256" key="2">
    <source>
        <dbReference type="ARBA" id="ARBA00009810"/>
    </source>
</evidence>
<evidence type="ECO:0000256" key="7">
    <source>
        <dbReference type="ARBA" id="ARBA00023077"/>
    </source>
</evidence>
<feature type="chain" id="PRO_5016896573" evidence="13">
    <location>
        <begin position="21"/>
        <end position="691"/>
    </location>
</feature>
<sequence>MHKPLVLSALALAVSAAVSAQETTTLEAINVNIGQEGAKNKTNVVDMETLSKRTDTDLRGALREEPSINFGGGNGTSQWLTIRGIGQDQVDLKVDNVYSDTQMFHHQGRFMLDPSLVKIVSVQKGTGSASAGIGATAGSIVAKTISASDLLQEGQNLGGKINAGYSSNKGQQLGLTVYGKQGAFDGLIAGDFNNRKDYKGGHGYHNLLGNDKVLNSGLKQRGYLGKIGVDITSEQCLDLSFRQERDSGVRALREEFDFSQTFLSARGGRLTPAQRQQGYTVEPGTNLVKDRNGNYVSNIENNQPRYRIATQNTTNLEYEGRNMGFIDKATANLGRMTIKRDEPDEKAHHEIETYNGNFNLESAFTTPHVFKYGVNWRYQEGKSSGARAAGVVRNQNKTDLGFYGEAIWNLNPVTLTTGLRYDHFNYKPSGGGSKSSGKLNPSIGIIYDVIPGLSLNASHNYASRSPRLYEAMLGNGRAVRADSGLKAEHARNTEIGFDYEWNDALTLEGSYFWQTTKGIIGTATETDARGATYRRMFNGGKLKNSGYELGATYRWQGLKLGAGVAYSKPKLDGAVADNNYTAIPVGRTWTTRASYTFDNIHTEIGWRGRFVQNGGYTNPSRGSSGSDARVERPGYGVSDFYVNWEPQKNLNVNFSVNNAFDKNYRSHSQRAGSSTLAEAGRDVRLNFKYSF</sequence>
<feature type="domain" description="TonB-dependent receptor plug" evidence="15">
    <location>
        <begin position="40"/>
        <end position="138"/>
    </location>
</feature>
<evidence type="ECO:0000313" key="16">
    <source>
        <dbReference type="EMBL" id="SUX18755.1"/>
    </source>
</evidence>
<feature type="signal peptide" evidence="13">
    <location>
        <begin position="1"/>
        <end position="20"/>
    </location>
</feature>
<evidence type="ECO:0000256" key="12">
    <source>
        <dbReference type="RuleBase" id="RU003357"/>
    </source>
</evidence>
<dbReference type="Pfam" id="PF00593">
    <property type="entry name" value="TonB_dep_Rec_b-barrel"/>
    <property type="match status" value="1"/>
</dbReference>
<evidence type="ECO:0000256" key="4">
    <source>
        <dbReference type="ARBA" id="ARBA00022452"/>
    </source>
</evidence>
<keyword evidence="9 10" id="KW-0998">Cell outer membrane</keyword>
<dbReference type="GO" id="GO:0044718">
    <property type="term" value="P:siderophore transmembrane transport"/>
    <property type="evidence" value="ECO:0007669"/>
    <property type="project" value="TreeGrafter"/>
</dbReference>
<gene>
    <name evidence="16" type="primary">hxuC</name>
    <name evidence="16" type="ORF">NCTC13294_00348</name>
</gene>
<dbReference type="Gene3D" id="2.40.170.20">
    <property type="entry name" value="TonB-dependent receptor, beta-barrel domain"/>
    <property type="match status" value="1"/>
</dbReference>
<reference evidence="16 17" key="1">
    <citation type="submission" date="2018-06" db="EMBL/GenBank/DDBJ databases">
        <authorList>
            <consortium name="Pathogen Informatics"/>
            <person name="Doyle S."/>
        </authorList>
    </citation>
    <scope>NUCLEOTIDE SEQUENCE [LARGE SCALE GENOMIC DNA]</scope>
    <source>
        <strain evidence="16 17">NCTC13294</strain>
    </source>
</reference>
<dbReference type="RefSeq" id="WP_115610659.1">
    <property type="nucleotide sequence ID" value="NZ_UFUW01000001.1"/>
</dbReference>
<keyword evidence="7 12" id="KW-0798">TonB box</keyword>
<dbReference type="GO" id="GO:0015344">
    <property type="term" value="F:siderophore uptake transmembrane transporter activity"/>
    <property type="evidence" value="ECO:0007669"/>
    <property type="project" value="TreeGrafter"/>
</dbReference>
<dbReference type="InterPro" id="IPR037066">
    <property type="entry name" value="Plug_dom_sf"/>
</dbReference>
<dbReference type="InterPro" id="IPR039426">
    <property type="entry name" value="TonB-dep_rcpt-like"/>
</dbReference>
<dbReference type="PROSITE" id="PS01156">
    <property type="entry name" value="TONB_DEPENDENT_REC_2"/>
    <property type="match status" value="1"/>
</dbReference>
<dbReference type="OrthoDB" id="6046653at2"/>
<keyword evidence="8 10" id="KW-0472">Membrane</keyword>
<keyword evidence="3 10" id="KW-0813">Transport</keyword>
<evidence type="ECO:0000256" key="10">
    <source>
        <dbReference type="PROSITE-ProRule" id="PRU01360"/>
    </source>
</evidence>
<evidence type="ECO:0000256" key="3">
    <source>
        <dbReference type="ARBA" id="ARBA00022448"/>
    </source>
</evidence>
<keyword evidence="5 10" id="KW-0812">Transmembrane</keyword>
<dbReference type="PANTHER" id="PTHR30069:SF41">
    <property type="entry name" value="HEME_HEMOPEXIN UTILIZATION PROTEIN C"/>
    <property type="match status" value="1"/>
</dbReference>
<dbReference type="Proteomes" id="UP000254572">
    <property type="component" value="Unassembled WGS sequence"/>
</dbReference>
<evidence type="ECO:0000256" key="6">
    <source>
        <dbReference type="ARBA" id="ARBA00022729"/>
    </source>
</evidence>
<dbReference type="InterPro" id="IPR036942">
    <property type="entry name" value="Beta-barrel_TonB_sf"/>
</dbReference>
<keyword evidence="17" id="KW-1185">Reference proteome</keyword>
<dbReference type="Pfam" id="PF07715">
    <property type="entry name" value="Plug"/>
    <property type="match status" value="1"/>
</dbReference>